<evidence type="ECO:0000256" key="3">
    <source>
        <dbReference type="ARBA" id="ARBA00022475"/>
    </source>
</evidence>
<organism evidence="8">
    <name type="scientific">Candidatus Actinomarina minuta</name>
    <dbReference type="NCBI Taxonomy" id="1389454"/>
    <lineage>
        <taxon>Bacteria</taxon>
        <taxon>Bacillati</taxon>
        <taxon>Actinomycetota</taxon>
        <taxon>Actinomycetes</taxon>
        <taxon>Candidatus Actinomarinidae</taxon>
        <taxon>Candidatus Actinomarinales</taxon>
        <taxon>Candidatus Actinomarineae</taxon>
        <taxon>Candidatus Actinomarinaceae</taxon>
        <taxon>Candidatus Actinomarina</taxon>
    </lineage>
</organism>
<dbReference type="Pfam" id="PF07690">
    <property type="entry name" value="MFS_1"/>
    <property type="match status" value="1"/>
</dbReference>
<evidence type="ECO:0000256" key="5">
    <source>
        <dbReference type="ARBA" id="ARBA00022989"/>
    </source>
</evidence>
<feature type="transmembrane region" description="Helical" evidence="7">
    <location>
        <begin position="215"/>
        <end position="236"/>
    </location>
</feature>
<dbReference type="Gene3D" id="1.20.1250.20">
    <property type="entry name" value="MFS general substrate transporter like domains"/>
    <property type="match status" value="1"/>
</dbReference>
<dbReference type="InterPro" id="IPR011701">
    <property type="entry name" value="MFS"/>
</dbReference>
<evidence type="ECO:0000256" key="6">
    <source>
        <dbReference type="ARBA" id="ARBA00023136"/>
    </source>
</evidence>
<evidence type="ECO:0000256" key="7">
    <source>
        <dbReference type="SAM" id="Phobius"/>
    </source>
</evidence>
<dbReference type="InterPro" id="IPR036259">
    <property type="entry name" value="MFS_trans_sf"/>
</dbReference>
<evidence type="ECO:0000256" key="4">
    <source>
        <dbReference type="ARBA" id="ARBA00022692"/>
    </source>
</evidence>
<feature type="transmembrane region" description="Helical" evidence="7">
    <location>
        <begin position="142"/>
        <end position="159"/>
    </location>
</feature>
<feature type="transmembrane region" description="Helical" evidence="7">
    <location>
        <begin position="37"/>
        <end position="58"/>
    </location>
</feature>
<dbReference type="CDD" id="cd06173">
    <property type="entry name" value="MFS_MefA_like"/>
    <property type="match status" value="1"/>
</dbReference>
<keyword evidence="2" id="KW-0813">Transport</keyword>
<feature type="transmembrane region" description="Helical" evidence="7">
    <location>
        <begin position="387"/>
        <end position="407"/>
    </location>
</feature>
<feature type="transmembrane region" description="Helical" evidence="7">
    <location>
        <begin position="7"/>
        <end position="31"/>
    </location>
</feature>
<keyword evidence="6 7" id="KW-0472">Membrane</keyword>
<reference evidence="8" key="1">
    <citation type="journal article" date="2013" name="Sci. Rep.">
        <title>Metagenomics uncovers a new group of low GC and ultra-small marine Actinobacteria.</title>
        <authorList>
            <person name="Ghai R."/>
            <person name="Mizuno C.M."/>
            <person name="Picazo A."/>
            <person name="Camacho A."/>
            <person name="Rodriguez-Valera F."/>
        </authorList>
    </citation>
    <scope>NUCLEOTIDE SEQUENCE</scope>
</reference>
<evidence type="ECO:0000313" key="8">
    <source>
        <dbReference type="EMBL" id="AGQ18892.1"/>
    </source>
</evidence>
<accession>S5DVE4</accession>
<feature type="transmembrane region" description="Helical" evidence="7">
    <location>
        <begin position="165"/>
        <end position="182"/>
    </location>
</feature>
<feature type="transmembrane region" description="Helical" evidence="7">
    <location>
        <begin position="96"/>
        <end position="121"/>
    </location>
</feature>
<name>S5DVE4_9ACTN</name>
<dbReference type="PANTHER" id="PTHR43266">
    <property type="entry name" value="MACROLIDE-EFFLUX PROTEIN"/>
    <property type="match status" value="1"/>
</dbReference>
<dbReference type="EMBL" id="KC811115">
    <property type="protein sequence ID" value="AGQ18892.1"/>
    <property type="molecule type" value="Genomic_DNA"/>
</dbReference>
<dbReference type="PANTHER" id="PTHR43266:SF10">
    <property type="entry name" value="BACILYSIN EXPORTER BACE-RELATED"/>
    <property type="match status" value="1"/>
</dbReference>
<evidence type="ECO:0000256" key="2">
    <source>
        <dbReference type="ARBA" id="ARBA00022448"/>
    </source>
</evidence>
<keyword evidence="5 7" id="KW-1133">Transmembrane helix</keyword>
<sequence>MSKKVYLLWFGQTVSWTGSAMSFFAIGVWIYETTGKASALSTILFIVAIVGVVTGPFGGVLADRFPRKQLIIIFDLTIAVLMCVIGYFALNGMLTLTLLIPFALAFGIFEIAHWTTWNAFLGDVVKKNEVTKVSALFESAEAVSVLIGPIGGAFIYSFFGLTGVILVDVITCLFGIATITLFKSKKVEQKSKMNIKNIYLDLVEAYNWLKKQKGLLSLVLILGICNFLWGFTQVLLPPMILSFTDATGLGLVESSIGLAFLFGSVISLRLSDWLQGNLKVAIYCGLLGGLSLVLGSIRPSIILLCIHGVIGGVSGTVQYTVSSGAWLAITTEDIRGRALALRGTIAQMLRPLGVLIAGPLGDYLEFDFYPNNVDLLSPLVGLGPGRGYALLFFIVGVLYIGIWILNFNNNNLKNLSRQVKEITNN</sequence>
<feature type="transmembrane region" description="Helical" evidence="7">
    <location>
        <begin position="70"/>
        <end position="90"/>
    </location>
</feature>
<feature type="transmembrane region" description="Helical" evidence="7">
    <location>
        <begin position="248"/>
        <end position="268"/>
    </location>
</feature>
<keyword evidence="3" id="KW-1003">Cell membrane</keyword>
<comment type="subcellular location">
    <subcellularLocation>
        <location evidence="1">Cell membrane</location>
        <topology evidence="1">Multi-pass membrane protein</topology>
    </subcellularLocation>
</comment>
<dbReference type="SUPFAM" id="SSF103473">
    <property type="entry name" value="MFS general substrate transporter"/>
    <property type="match status" value="1"/>
</dbReference>
<feature type="transmembrane region" description="Helical" evidence="7">
    <location>
        <begin position="280"/>
        <end position="310"/>
    </location>
</feature>
<keyword evidence="4 7" id="KW-0812">Transmembrane</keyword>
<protein>
    <submittedName>
        <fullName evidence="8">H+ antiporter protein</fullName>
    </submittedName>
</protein>
<dbReference type="AlphaFoldDB" id="S5DVE4"/>
<dbReference type="GO" id="GO:0022857">
    <property type="term" value="F:transmembrane transporter activity"/>
    <property type="evidence" value="ECO:0007669"/>
    <property type="project" value="InterPro"/>
</dbReference>
<dbReference type="GO" id="GO:0005886">
    <property type="term" value="C:plasma membrane"/>
    <property type="evidence" value="ECO:0007669"/>
    <property type="project" value="UniProtKB-SubCell"/>
</dbReference>
<proteinExistence type="predicted"/>
<evidence type="ECO:0000256" key="1">
    <source>
        <dbReference type="ARBA" id="ARBA00004651"/>
    </source>
</evidence>